<evidence type="ECO:0000313" key="2">
    <source>
        <dbReference type="Proteomes" id="UP001201463"/>
    </source>
</evidence>
<protein>
    <submittedName>
        <fullName evidence="1">Nucleotidyltransferase domain-containing protein</fullName>
    </submittedName>
</protein>
<dbReference type="PANTHER" id="PTHR34817">
    <property type="entry name" value="NUCLEOTIDYLTRANSFERASE"/>
    <property type="match status" value="1"/>
</dbReference>
<name>A0ABS8XNP0_9BURK</name>
<dbReference type="InterPro" id="IPR018775">
    <property type="entry name" value="RlaP"/>
</dbReference>
<dbReference type="Proteomes" id="UP001201463">
    <property type="component" value="Unassembled WGS sequence"/>
</dbReference>
<accession>A0ABS8XNP0</accession>
<dbReference type="PANTHER" id="PTHR34817:SF2">
    <property type="entry name" value="NUCLEOTIDYLTRANSFERASE"/>
    <property type="match status" value="1"/>
</dbReference>
<sequence>MKKESVLSAHPVSDEMRATVLQNLAALEQRHDVKVLFACESGSRGWGFASPDSDYDVRFIYVNRLPWYLTVEPGRDVIEQPISGDLDINGWDLRKTLQLLKESNPTLLEWLRSPIVYQQDAEWVARLRTLAEEGFSPVRGYHHYVSMAKKNLREHLYGEVVRYKKYLYVLRPLLAARWIREGRGVPPMRFAELATQTLTDRAVLDEVNALLEVKMRAGESATSPRWVGIHDFIEAELAEAMCFTPDQGPKADARLLDQYLHDAVLHFGAET</sequence>
<proteinExistence type="predicted"/>
<dbReference type="EMBL" id="JAJTWT010000017">
    <property type="protein sequence ID" value="MCE4540436.1"/>
    <property type="molecule type" value="Genomic_DNA"/>
</dbReference>
<gene>
    <name evidence="1" type="ORF">LXT12_24605</name>
</gene>
<keyword evidence="2" id="KW-1185">Reference proteome</keyword>
<dbReference type="RefSeq" id="WP_233394952.1">
    <property type="nucleotide sequence ID" value="NZ_JAJTWT010000017.1"/>
</dbReference>
<dbReference type="Pfam" id="PF10127">
    <property type="entry name" value="RlaP"/>
    <property type="match status" value="1"/>
</dbReference>
<reference evidence="1 2" key="1">
    <citation type="submission" date="2021-12" db="EMBL/GenBank/DDBJ databases">
        <title>Genome seq of p7.</title>
        <authorList>
            <person name="Seo T."/>
        </authorList>
    </citation>
    <scope>NUCLEOTIDE SEQUENCE [LARGE SCALE GENOMIC DNA]</scope>
    <source>
        <strain evidence="1 2">P7</strain>
    </source>
</reference>
<evidence type="ECO:0000313" key="1">
    <source>
        <dbReference type="EMBL" id="MCE4540436.1"/>
    </source>
</evidence>
<organism evidence="1 2">
    <name type="scientific">Pelomonas caseinilytica</name>
    <dbReference type="NCBI Taxonomy" id="2906763"/>
    <lineage>
        <taxon>Bacteria</taxon>
        <taxon>Pseudomonadati</taxon>
        <taxon>Pseudomonadota</taxon>
        <taxon>Betaproteobacteria</taxon>
        <taxon>Burkholderiales</taxon>
        <taxon>Sphaerotilaceae</taxon>
        <taxon>Roseateles</taxon>
    </lineage>
</organism>
<comment type="caution">
    <text evidence="1">The sequence shown here is derived from an EMBL/GenBank/DDBJ whole genome shotgun (WGS) entry which is preliminary data.</text>
</comment>